<feature type="compositionally biased region" description="Acidic residues" evidence="1">
    <location>
        <begin position="149"/>
        <end position="160"/>
    </location>
</feature>
<dbReference type="SMR" id="G4YXB5"/>
<dbReference type="STRING" id="1094619.G4YXB5"/>
<dbReference type="KEGG" id="psoj:PHYSODRAFT_297514"/>
<evidence type="ECO:0000256" key="1">
    <source>
        <dbReference type="SAM" id="MobiDB-lite"/>
    </source>
</evidence>
<proteinExistence type="predicted"/>
<feature type="compositionally biased region" description="Basic and acidic residues" evidence="1">
    <location>
        <begin position="131"/>
        <end position="141"/>
    </location>
</feature>
<dbReference type="AlphaFoldDB" id="G4YXB5"/>
<name>G4YXB5_PHYSP</name>
<evidence type="ECO:0000313" key="2">
    <source>
        <dbReference type="EMBL" id="EGZ26149.1"/>
    </source>
</evidence>
<dbReference type="EMBL" id="JH159152">
    <property type="protein sequence ID" value="EGZ26149.1"/>
    <property type="molecule type" value="Genomic_DNA"/>
</dbReference>
<dbReference type="InParanoid" id="G4YXB5"/>
<organism evidence="2 3">
    <name type="scientific">Phytophthora sojae (strain P6497)</name>
    <name type="common">Soybean stem and root rot agent</name>
    <name type="synonym">Phytophthora megasperma f. sp. glycines</name>
    <dbReference type="NCBI Taxonomy" id="1094619"/>
    <lineage>
        <taxon>Eukaryota</taxon>
        <taxon>Sar</taxon>
        <taxon>Stramenopiles</taxon>
        <taxon>Oomycota</taxon>
        <taxon>Peronosporomycetes</taxon>
        <taxon>Peronosporales</taxon>
        <taxon>Peronosporaceae</taxon>
        <taxon>Phytophthora</taxon>
    </lineage>
</organism>
<keyword evidence="3" id="KW-1185">Reference proteome</keyword>
<reference evidence="2 3" key="1">
    <citation type="journal article" date="2006" name="Science">
        <title>Phytophthora genome sequences uncover evolutionary origins and mechanisms of pathogenesis.</title>
        <authorList>
            <person name="Tyler B.M."/>
            <person name="Tripathy S."/>
            <person name="Zhang X."/>
            <person name="Dehal P."/>
            <person name="Jiang R.H."/>
            <person name="Aerts A."/>
            <person name="Arredondo F.D."/>
            <person name="Baxter L."/>
            <person name="Bensasson D."/>
            <person name="Beynon J.L."/>
            <person name="Chapman J."/>
            <person name="Damasceno C.M."/>
            <person name="Dorrance A.E."/>
            <person name="Dou D."/>
            <person name="Dickerman A.W."/>
            <person name="Dubchak I.L."/>
            <person name="Garbelotto M."/>
            <person name="Gijzen M."/>
            <person name="Gordon S.G."/>
            <person name="Govers F."/>
            <person name="Grunwald N.J."/>
            <person name="Huang W."/>
            <person name="Ivors K.L."/>
            <person name="Jones R.W."/>
            <person name="Kamoun S."/>
            <person name="Krampis K."/>
            <person name="Lamour K.H."/>
            <person name="Lee M.K."/>
            <person name="McDonald W.H."/>
            <person name="Medina M."/>
            <person name="Meijer H.J."/>
            <person name="Nordberg E.K."/>
            <person name="Maclean D.J."/>
            <person name="Ospina-Giraldo M.D."/>
            <person name="Morris P.F."/>
            <person name="Phuntumart V."/>
            <person name="Putnam N.H."/>
            <person name="Rash S."/>
            <person name="Rose J.K."/>
            <person name="Sakihama Y."/>
            <person name="Salamov A.A."/>
            <person name="Savidor A."/>
            <person name="Scheuring C.F."/>
            <person name="Smith B.M."/>
            <person name="Sobral B.W."/>
            <person name="Terry A."/>
            <person name="Torto-Alalibo T.A."/>
            <person name="Win J."/>
            <person name="Xu Z."/>
            <person name="Zhang H."/>
            <person name="Grigoriev I.V."/>
            <person name="Rokhsar D.S."/>
            <person name="Boore J.L."/>
        </authorList>
    </citation>
    <scope>NUCLEOTIDE SEQUENCE [LARGE SCALE GENOMIC DNA]</scope>
    <source>
        <strain evidence="2 3">P6497</strain>
    </source>
</reference>
<feature type="region of interest" description="Disordered" evidence="1">
    <location>
        <begin position="127"/>
        <end position="173"/>
    </location>
</feature>
<dbReference type="GeneID" id="20641497"/>
<accession>G4YXB5</accession>
<evidence type="ECO:0000313" key="3">
    <source>
        <dbReference type="Proteomes" id="UP000002640"/>
    </source>
</evidence>
<gene>
    <name evidence="2" type="ORF">PHYSODRAFT_297514</name>
</gene>
<dbReference type="Proteomes" id="UP000002640">
    <property type="component" value="Unassembled WGS sequence"/>
</dbReference>
<protein>
    <submittedName>
        <fullName evidence="2">Uncharacterized protein</fullName>
    </submittedName>
</protein>
<dbReference type="RefSeq" id="XP_009521437.1">
    <property type="nucleotide sequence ID" value="XM_009523142.1"/>
</dbReference>
<sequence>MKFFAGVLVGHRGGVICVEVEDNARLGTLRRAFIDEVNRDDEKKRIQCPADCVELYLAQINGSWLQTQDERVKQLNAGEIPEDIQTILSGDPVDPTSSVNICAPEKTIQILLVARPPIDEAVQLGAGSKRKLVETEPEAPRKVVKASYSDEETAEADQDEPSNQGAATKEDEGGYKVGDLAAFAAKLLRLHVTGPEEHEDEIVGMLHQLLNEVRMERSDVERSGLASMVASLRRSRSAIIADTASALRKHMIRTLKH</sequence>